<feature type="domain" description="FCP1 homology" evidence="7">
    <location>
        <begin position="27"/>
        <end position="171"/>
    </location>
</feature>
<reference evidence="8 9" key="1">
    <citation type="submission" date="2022-01" db="EMBL/GenBank/DDBJ databases">
        <title>A chromosomal length assembly of Cordylochernes scorpioides.</title>
        <authorList>
            <person name="Zeh D."/>
            <person name="Zeh J."/>
        </authorList>
    </citation>
    <scope>NUCLEOTIDE SEQUENCE [LARGE SCALE GENOMIC DNA]</scope>
    <source>
        <strain evidence="8">IN4F17</strain>
        <tissue evidence="8">Whole Body</tissue>
    </source>
</reference>
<dbReference type="EC" id="3.1.3.16" evidence="2"/>
<evidence type="ECO:0000256" key="5">
    <source>
        <dbReference type="ARBA" id="ARBA00047761"/>
    </source>
</evidence>
<dbReference type="Proteomes" id="UP001235939">
    <property type="component" value="Chromosome 02"/>
</dbReference>
<comment type="catalytic activity">
    <reaction evidence="5">
        <text>O-phospho-L-seryl-[protein] + H2O = L-seryl-[protein] + phosphate</text>
        <dbReference type="Rhea" id="RHEA:20629"/>
        <dbReference type="Rhea" id="RHEA-COMP:9863"/>
        <dbReference type="Rhea" id="RHEA-COMP:11604"/>
        <dbReference type="ChEBI" id="CHEBI:15377"/>
        <dbReference type="ChEBI" id="CHEBI:29999"/>
        <dbReference type="ChEBI" id="CHEBI:43474"/>
        <dbReference type="ChEBI" id="CHEBI:83421"/>
        <dbReference type="EC" id="3.1.3.16"/>
    </reaction>
</comment>
<gene>
    <name evidence="8" type="ORF">LAZ67_2002245</name>
</gene>
<evidence type="ECO:0000256" key="3">
    <source>
        <dbReference type="ARBA" id="ARBA00022801"/>
    </source>
</evidence>
<dbReference type="EMBL" id="CP092864">
    <property type="protein sequence ID" value="UYV62885.1"/>
    <property type="molecule type" value="Genomic_DNA"/>
</dbReference>
<proteinExistence type="predicted"/>
<dbReference type="PANTHER" id="PTHR23081">
    <property type="entry name" value="RNA POLYMERASE II CTD PHOSPHATASE"/>
    <property type="match status" value="1"/>
</dbReference>
<evidence type="ECO:0000256" key="4">
    <source>
        <dbReference type="ARBA" id="ARBA00023242"/>
    </source>
</evidence>
<dbReference type="PROSITE" id="PS50969">
    <property type="entry name" value="FCP1"/>
    <property type="match status" value="1"/>
</dbReference>
<protein>
    <recommendedName>
        <fullName evidence="2">protein-serine/threonine phosphatase</fullName>
        <ecNumber evidence="2">3.1.3.16</ecNumber>
    </recommendedName>
</protein>
<keyword evidence="9" id="KW-1185">Reference proteome</keyword>
<evidence type="ECO:0000256" key="6">
    <source>
        <dbReference type="ARBA" id="ARBA00048336"/>
    </source>
</evidence>
<comment type="subcellular location">
    <subcellularLocation>
        <location evidence="1">Nucleus</location>
    </subcellularLocation>
</comment>
<sequence length="364" mass="42887">MEIIRVVSYVPKFEGLELSKVQCENLLKRKKLILLVDLDQTLIYFDVETLKLTLRPGCQDFLKKLSKYFFMIVCTKGTYRYAYNVVELLDPEEKYFGKRIISREFFRDESKKEVMHRLFKAYPQMVVAIDDRKTCGGENLLNIPPFEPAPDYSLQHDHWLEVTKVKLLQLHCLFFENVLYLNKASEKKTSNFEVKELLKIIRMIEVKFTSEEYLRMIRRPAANGLVRLLTVKCQPYLPVVQPGLTWDGTRRRPNRILQHLMDELHDVTQCRAYKGPPLRTIRIDPVHYSLDPGFWRQIDPNNKKELGLELSCPLPYNLNFTRSAQRSKLQQRSTNLSRTNTLSLLQTANRLFRPYVDVGLQEHN</sequence>
<evidence type="ECO:0000256" key="1">
    <source>
        <dbReference type="ARBA" id="ARBA00004123"/>
    </source>
</evidence>
<dbReference type="Gene3D" id="3.40.50.1000">
    <property type="entry name" value="HAD superfamily/HAD-like"/>
    <property type="match status" value="1"/>
</dbReference>
<dbReference type="InterPro" id="IPR004274">
    <property type="entry name" value="FCP1_dom"/>
</dbReference>
<name>A0ABY6K545_9ARAC</name>
<dbReference type="InterPro" id="IPR023214">
    <property type="entry name" value="HAD_sf"/>
</dbReference>
<keyword evidence="4" id="KW-0539">Nucleus</keyword>
<dbReference type="Pfam" id="PF03031">
    <property type="entry name" value="NIF"/>
    <property type="match status" value="1"/>
</dbReference>
<dbReference type="SUPFAM" id="SSF56784">
    <property type="entry name" value="HAD-like"/>
    <property type="match status" value="1"/>
</dbReference>
<organism evidence="8 9">
    <name type="scientific">Cordylochernes scorpioides</name>
    <dbReference type="NCBI Taxonomy" id="51811"/>
    <lineage>
        <taxon>Eukaryota</taxon>
        <taxon>Metazoa</taxon>
        <taxon>Ecdysozoa</taxon>
        <taxon>Arthropoda</taxon>
        <taxon>Chelicerata</taxon>
        <taxon>Arachnida</taxon>
        <taxon>Pseudoscorpiones</taxon>
        <taxon>Cheliferoidea</taxon>
        <taxon>Chernetidae</taxon>
        <taxon>Cordylochernes</taxon>
    </lineage>
</organism>
<dbReference type="InterPro" id="IPR036412">
    <property type="entry name" value="HAD-like_sf"/>
</dbReference>
<evidence type="ECO:0000313" key="8">
    <source>
        <dbReference type="EMBL" id="UYV62885.1"/>
    </source>
</evidence>
<dbReference type="InterPro" id="IPR039189">
    <property type="entry name" value="Fcp1"/>
</dbReference>
<keyword evidence="3" id="KW-0378">Hydrolase</keyword>
<evidence type="ECO:0000256" key="2">
    <source>
        <dbReference type="ARBA" id="ARBA00013081"/>
    </source>
</evidence>
<accession>A0ABY6K545</accession>
<evidence type="ECO:0000259" key="7">
    <source>
        <dbReference type="PROSITE" id="PS50969"/>
    </source>
</evidence>
<comment type="catalytic activity">
    <reaction evidence="6">
        <text>O-phospho-L-threonyl-[protein] + H2O = L-threonyl-[protein] + phosphate</text>
        <dbReference type="Rhea" id="RHEA:47004"/>
        <dbReference type="Rhea" id="RHEA-COMP:11060"/>
        <dbReference type="Rhea" id="RHEA-COMP:11605"/>
        <dbReference type="ChEBI" id="CHEBI:15377"/>
        <dbReference type="ChEBI" id="CHEBI:30013"/>
        <dbReference type="ChEBI" id="CHEBI:43474"/>
        <dbReference type="ChEBI" id="CHEBI:61977"/>
        <dbReference type="EC" id="3.1.3.16"/>
    </reaction>
</comment>
<dbReference type="PANTHER" id="PTHR23081:SF36">
    <property type="entry name" value="RNA POLYMERASE II SUBUNIT A C-TERMINAL DOMAIN PHOSPHATASE"/>
    <property type="match status" value="1"/>
</dbReference>
<dbReference type="SMART" id="SM00577">
    <property type="entry name" value="CPDc"/>
    <property type="match status" value="1"/>
</dbReference>
<evidence type="ECO:0000313" key="9">
    <source>
        <dbReference type="Proteomes" id="UP001235939"/>
    </source>
</evidence>